<keyword evidence="2" id="KW-0812">Transmembrane</keyword>
<keyword evidence="1" id="KW-0201">Cytochrome c-type biogenesis</keyword>
<keyword evidence="4" id="KW-1185">Reference proteome</keyword>
<dbReference type="EMBL" id="NHSD01000282">
    <property type="protein sequence ID" value="MBK5927954.1"/>
    <property type="molecule type" value="Genomic_DNA"/>
</dbReference>
<protein>
    <submittedName>
        <fullName evidence="3">C-type cytochrome biogenesis protein CcmI</fullName>
    </submittedName>
</protein>
<sequence length="562" mass="60241">MAHAHAQPSCPCRKPLPPCRDFAAGFKRQDRERGAPAGRSRTSVAMPQRGSTCAARCLCPAPDGWTRDGMAFWITAGILSALVGLTIYLGLVRPGQRTPLSADGLSERMDIKVYRDQLREVERDVARGILSPTDAERLRLEISRRILDADRLGAGPAEALSPMPRWARWTGIAVIPVMILGAFVIYNSHGAPGYPDMPLAQRLADAREARITRTAQAVAEAEMTARATIQGAGAPSLRPEIPEEDAALVQRLRDALRTRPDDLQGHRLLVVSEASLGNFDAALVAQRRVLALMGDDAGPDEARLLRELEQLAGGAEALAARADALEASDSTREAWDELVNTAMALDDLRMAHTLKGRAIAALGDAATADDHTIHADLMIMSAGGYVSPEAEAALERALRMDPGNPLARYFTGLMLSQNDRPDLTFRIWEQLLQDSAPDAPWVAPIRANIEFMAARAGVNYSLPPAGAASAPRLTDADLEAARDMDPGARVQMIEGMVAGLSQRLATQGGSAEEWGRLIAAHGVLGNTAEAAAIWTEAQAVFGARPEQLEVIRTAAREAGVAD</sequence>
<evidence type="ECO:0000256" key="2">
    <source>
        <dbReference type="SAM" id="Phobius"/>
    </source>
</evidence>
<feature type="transmembrane region" description="Helical" evidence="2">
    <location>
        <begin position="70"/>
        <end position="91"/>
    </location>
</feature>
<reference evidence="3" key="2">
    <citation type="journal article" date="2020" name="Microorganisms">
        <title>Osmotic Adaptation and Compatible Solute Biosynthesis of Phototrophic Bacteria as Revealed from Genome Analyses.</title>
        <authorList>
            <person name="Imhoff J.F."/>
            <person name="Rahn T."/>
            <person name="Kunzel S."/>
            <person name="Keller A."/>
            <person name="Neulinger S.C."/>
        </authorList>
    </citation>
    <scope>NUCLEOTIDE SEQUENCE</scope>
    <source>
        <strain evidence="3">LMG 28126</strain>
    </source>
</reference>
<name>A0A934TLX2_9RHOB</name>
<dbReference type="AlphaFoldDB" id="A0A934TLX2"/>
<dbReference type="SUPFAM" id="SSF48452">
    <property type="entry name" value="TPR-like"/>
    <property type="match status" value="1"/>
</dbReference>
<dbReference type="Gene3D" id="1.25.40.10">
    <property type="entry name" value="Tetratricopeptide repeat domain"/>
    <property type="match status" value="1"/>
</dbReference>
<organism evidence="3 4">
    <name type="scientific">Rhodobaculum claviforme</name>
    <dbReference type="NCBI Taxonomy" id="1549854"/>
    <lineage>
        <taxon>Bacteria</taxon>
        <taxon>Pseudomonadati</taxon>
        <taxon>Pseudomonadota</taxon>
        <taxon>Alphaproteobacteria</taxon>
        <taxon>Rhodobacterales</taxon>
        <taxon>Paracoccaceae</taxon>
        <taxon>Rhodobaculum</taxon>
    </lineage>
</organism>
<dbReference type="NCBIfam" id="TIGR03142">
    <property type="entry name" value="cytochro_ccmI"/>
    <property type="match status" value="1"/>
</dbReference>
<gene>
    <name evidence="3" type="ORF">CCR87_11555</name>
</gene>
<keyword evidence="2" id="KW-0472">Membrane</keyword>
<proteinExistence type="predicted"/>
<evidence type="ECO:0000256" key="1">
    <source>
        <dbReference type="ARBA" id="ARBA00022748"/>
    </source>
</evidence>
<feature type="transmembrane region" description="Helical" evidence="2">
    <location>
        <begin position="166"/>
        <end position="186"/>
    </location>
</feature>
<keyword evidence="2" id="KW-1133">Transmembrane helix</keyword>
<evidence type="ECO:0000313" key="4">
    <source>
        <dbReference type="Proteomes" id="UP000706333"/>
    </source>
</evidence>
<dbReference type="GO" id="GO:0017004">
    <property type="term" value="P:cytochrome complex assembly"/>
    <property type="evidence" value="ECO:0007669"/>
    <property type="project" value="UniProtKB-KW"/>
</dbReference>
<dbReference type="Proteomes" id="UP000706333">
    <property type="component" value="Unassembled WGS sequence"/>
</dbReference>
<comment type="caution">
    <text evidence="3">The sequence shown here is derived from an EMBL/GenBank/DDBJ whole genome shotgun (WGS) entry which is preliminary data.</text>
</comment>
<evidence type="ECO:0000313" key="3">
    <source>
        <dbReference type="EMBL" id="MBK5927954.1"/>
    </source>
</evidence>
<dbReference type="InterPro" id="IPR011990">
    <property type="entry name" value="TPR-like_helical_dom_sf"/>
</dbReference>
<reference evidence="3" key="1">
    <citation type="submission" date="2017-05" db="EMBL/GenBank/DDBJ databases">
        <authorList>
            <person name="Imhoff J.F."/>
            <person name="Rahn T."/>
            <person name="Kuenzel S."/>
            <person name="Neulinger S.C."/>
        </authorList>
    </citation>
    <scope>NUCLEOTIDE SEQUENCE</scope>
    <source>
        <strain evidence="3">LMG 28126</strain>
    </source>
</reference>
<accession>A0A934TLX2</accession>
<dbReference type="InterPro" id="IPR017560">
    <property type="entry name" value="Cyt_c_biogenesis_CcmI"/>
</dbReference>